<feature type="repeat" description="ANK" evidence="3">
    <location>
        <begin position="77"/>
        <end position="109"/>
    </location>
</feature>
<reference evidence="6" key="1">
    <citation type="journal article" date="2014" name="Proc. Natl. Acad. Sci. U.S.A.">
        <title>Extensive sampling of basidiomycete genomes demonstrates inadequacy of the white-rot/brown-rot paradigm for wood decay fungi.</title>
        <authorList>
            <person name="Riley R."/>
            <person name="Salamov A.A."/>
            <person name="Brown D.W."/>
            <person name="Nagy L.G."/>
            <person name="Floudas D."/>
            <person name="Held B.W."/>
            <person name="Levasseur A."/>
            <person name="Lombard V."/>
            <person name="Morin E."/>
            <person name="Otillar R."/>
            <person name="Lindquist E.A."/>
            <person name="Sun H."/>
            <person name="LaButti K.M."/>
            <person name="Schmutz J."/>
            <person name="Jabbour D."/>
            <person name="Luo H."/>
            <person name="Baker S.E."/>
            <person name="Pisabarro A.G."/>
            <person name="Walton J.D."/>
            <person name="Blanchette R.A."/>
            <person name="Henrissat B."/>
            <person name="Martin F."/>
            <person name="Cullen D."/>
            <person name="Hibbett D.S."/>
            <person name="Grigoriev I.V."/>
        </authorList>
    </citation>
    <scope>NUCLEOTIDE SEQUENCE [LARGE SCALE GENOMIC DNA]</scope>
    <source>
        <strain evidence="6">CBS 339.88</strain>
    </source>
</reference>
<dbReference type="STRING" id="685588.A0A067SED0"/>
<evidence type="ECO:0000313" key="5">
    <source>
        <dbReference type="EMBL" id="KDR66089.1"/>
    </source>
</evidence>
<organism evidence="5 6">
    <name type="scientific">Galerina marginata (strain CBS 339.88)</name>
    <dbReference type="NCBI Taxonomy" id="685588"/>
    <lineage>
        <taxon>Eukaryota</taxon>
        <taxon>Fungi</taxon>
        <taxon>Dikarya</taxon>
        <taxon>Basidiomycota</taxon>
        <taxon>Agaricomycotina</taxon>
        <taxon>Agaricomycetes</taxon>
        <taxon>Agaricomycetidae</taxon>
        <taxon>Agaricales</taxon>
        <taxon>Agaricineae</taxon>
        <taxon>Strophariaceae</taxon>
        <taxon>Galerina</taxon>
    </lineage>
</organism>
<keyword evidence="2 3" id="KW-0040">ANK repeat</keyword>
<dbReference type="PROSITE" id="PS50297">
    <property type="entry name" value="ANK_REP_REGION"/>
    <property type="match status" value="2"/>
</dbReference>
<accession>A0A067SED0</accession>
<dbReference type="Proteomes" id="UP000027222">
    <property type="component" value="Unassembled WGS sequence"/>
</dbReference>
<evidence type="ECO:0000256" key="2">
    <source>
        <dbReference type="ARBA" id="ARBA00023043"/>
    </source>
</evidence>
<name>A0A067SED0_GALM3</name>
<dbReference type="Gene3D" id="1.25.40.20">
    <property type="entry name" value="Ankyrin repeat-containing domain"/>
    <property type="match status" value="2"/>
</dbReference>
<proteinExistence type="predicted"/>
<sequence>MSTKENTWKRRNALYEALKAALSVGHEAIARLLLERDADLIAQGYSPALHQASNEGDEVFVKLLVENGADVNTQGGDCGSALQAASAEGHKAVVEMLLKAGADVNAQGGEYGSALFLALCGCYRALVEVLLENGADVDLNAEEMDMLPDPIVRNLNRLKEAKRSQESSPDANAQGGDYSSALHSLLASCERCNVPAVKMLPENLLREAKRSQEFLPVVNARKLPIQIDWRKYLSLEFSSAIVFFSFAAFLLGVNAPDSGVDLCSH</sequence>
<keyword evidence="4" id="KW-0472">Membrane</keyword>
<dbReference type="Pfam" id="PF12796">
    <property type="entry name" value="Ank_2"/>
    <property type="match status" value="1"/>
</dbReference>
<dbReference type="GO" id="GO:0004842">
    <property type="term" value="F:ubiquitin-protein transferase activity"/>
    <property type="evidence" value="ECO:0007669"/>
    <property type="project" value="TreeGrafter"/>
</dbReference>
<dbReference type="PANTHER" id="PTHR24171">
    <property type="entry name" value="ANKYRIN REPEAT DOMAIN-CONTAINING PROTEIN 39-RELATED"/>
    <property type="match status" value="1"/>
</dbReference>
<evidence type="ECO:0000256" key="3">
    <source>
        <dbReference type="PROSITE-ProRule" id="PRU00023"/>
    </source>
</evidence>
<keyword evidence="4" id="KW-0812">Transmembrane</keyword>
<gene>
    <name evidence="5" type="ORF">GALMADRAFT_284017</name>
</gene>
<keyword evidence="6" id="KW-1185">Reference proteome</keyword>
<dbReference type="SUPFAM" id="SSF48403">
    <property type="entry name" value="Ankyrin repeat"/>
    <property type="match status" value="1"/>
</dbReference>
<protein>
    <submittedName>
        <fullName evidence="5">Uncharacterized protein</fullName>
    </submittedName>
</protein>
<evidence type="ECO:0000313" key="6">
    <source>
        <dbReference type="Proteomes" id="UP000027222"/>
    </source>
</evidence>
<keyword evidence="1" id="KW-0677">Repeat</keyword>
<dbReference type="PROSITE" id="PS50088">
    <property type="entry name" value="ANK_REPEAT"/>
    <property type="match status" value="2"/>
</dbReference>
<dbReference type="PANTHER" id="PTHR24171:SF8">
    <property type="entry name" value="BRCA1-ASSOCIATED RING DOMAIN PROTEIN 1"/>
    <property type="match status" value="1"/>
</dbReference>
<dbReference type="AlphaFoldDB" id="A0A067SED0"/>
<dbReference type="SMART" id="SM00248">
    <property type="entry name" value="ANK"/>
    <property type="match status" value="4"/>
</dbReference>
<dbReference type="OrthoDB" id="194358at2759"/>
<dbReference type="InterPro" id="IPR036770">
    <property type="entry name" value="Ankyrin_rpt-contain_sf"/>
</dbReference>
<keyword evidence="4" id="KW-1133">Transmembrane helix</keyword>
<dbReference type="HOGENOM" id="CLU_1049903_0_0_1"/>
<evidence type="ECO:0000256" key="4">
    <source>
        <dbReference type="SAM" id="Phobius"/>
    </source>
</evidence>
<dbReference type="EMBL" id="KL142427">
    <property type="protein sequence ID" value="KDR66089.1"/>
    <property type="molecule type" value="Genomic_DNA"/>
</dbReference>
<evidence type="ECO:0000256" key="1">
    <source>
        <dbReference type="ARBA" id="ARBA00022737"/>
    </source>
</evidence>
<feature type="transmembrane region" description="Helical" evidence="4">
    <location>
        <begin position="232"/>
        <end position="252"/>
    </location>
</feature>
<dbReference type="GO" id="GO:0085020">
    <property type="term" value="P:protein K6-linked ubiquitination"/>
    <property type="evidence" value="ECO:0007669"/>
    <property type="project" value="TreeGrafter"/>
</dbReference>
<dbReference type="InterPro" id="IPR002110">
    <property type="entry name" value="Ankyrin_rpt"/>
</dbReference>
<feature type="repeat" description="ANK" evidence="3">
    <location>
        <begin position="48"/>
        <end position="76"/>
    </location>
</feature>